<reference evidence="11" key="1">
    <citation type="journal article" date="2020" name="Stud. Mycol.">
        <title>101 Dothideomycetes genomes: a test case for predicting lifestyles and emergence of pathogens.</title>
        <authorList>
            <person name="Haridas S."/>
            <person name="Albert R."/>
            <person name="Binder M."/>
            <person name="Bloem J."/>
            <person name="Labutti K."/>
            <person name="Salamov A."/>
            <person name="Andreopoulos B."/>
            <person name="Baker S."/>
            <person name="Barry K."/>
            <person name="Bills G."/>
            <person name="Bluhm B."/>
            <person name="Cannon C."/>
            <person name="Castanera R."/>
            <person name="Culley D."/>
            <person name="Daum C."/>
            <person name="Ezra D."/>
            <person name="Gonzalez J."/>
            <person name="Henrissat B."/>
            <person name="Kuo A."/>
            <person name="Liang C."/>
            <person name="Lipzen A."/>
            <person name="Lutzoni F."/>
            <person name="Magnuson J."/>
            <person name="Mondo S."/>
            <person name="Nolan M."/>
            <person name="Ohm R."/>
            <person name="Pangilinan J."/>
            <person name="Park H.-J."/>
            <person name="Ramirez L."/>
            <person name="Alfaro M."/>
            <person name="Sun H."/>
            <person name="Tritt A."/>
            <person name="Yoshinaga Y."/>
            <person name="Zwiers L.-H."/>
            <person name="Turgeon B."/>
            <person name="Goodwin S."/>
            <person name="Spatafora J."/>
            <person name="Crous P."/>
            <person name="Grigoriev I."/>
        </authorList>
    </citation>
    <scope>NUCLEOTIDE SEQUENCE</scope>
    <source>
        <strain evidence="11">CBS 207.26</strain>
    </source>
</reference>
<dbReference type="SUPFAM" id="SSF57850">
    <property type="entry name" value="RING/U-box"/>
    <property type="match status" value="1"/>
</dbReference>
<comment type="catalytic activity">
    <reaction evidence="1">
        <text>[E2 ubiquitin-conjugating enzyme]-S-ubiquitinyl-L-cysteine + [acceptor protein]-L-lysine = [E2 ubiquitin-conjugating enzyme]-L-cysteine + [acceptor protein]-N(6)-ubiquitinyl-L-lysine.</text>
        <dbReference type="EC" id="2.3.2.31"/>
    </reaction>
</comment>
<keyword evidence="8" id="KW-0862">Zinc</keyword>
<dbReference type="Pfam" id="PF01485">
    <property type="entry name" value="IBR"/>
    <property type="match status" value="1"/>
</dbReference>
<evidence type="ECO:0000256" key="7">
    <source>
        <dbReference type="ARBA" id="ARBA00022786"/>
    </source>
</evidence>
<keyword evidence="12" id="KW-1185">Reference proteome</keyword>
<keyword evidence="5" id="KW-0677">Repeat</keyword>
<dbReference type="InterPro" id="IPR031127">
    <property type="entry name" value="E3_UB_ligase_RBR"/>
</dbReference>
<keyword evidence="3" id="KW-0808">Transferase</keyword>
<evidence type="ECO:0000256" key="1">
    <source>
        <dbReference type="ARBA" id="ARBA00001798"/>
    </source>
</evidence>
<dbReference type="EC" id="2.3.2.31" evidence="2"/>
<dbReference type="GO" id="GO:0061630">
    <property type="term" value="F:ubiquitin protein ligase activity"/>
    <property type="evidence" value="ECO:0007669"/>
    <property type="project" value="UniProtKB-EC"/>
</dbReference>
<name>A0A6A6ES20_9PEZI</name>
<protein>
    <recommendedName>
        <fullName evidence="2">RBR-type E3 ubiquitin transferase</fullName>
        <ecNumber evidence="2">2.3.2.31</ecNumber>
    </recommendedName>
</protein>
<dbReference type="CDD" id="cd20336">
    <property type="entry name" value="Rcat_RBR"/>
    <property type="match status" value="1"/>
</dbReference>
<accession>A0A6A6ES20</accession>
<evidence type="ECO:0000313" key="11">
    <source>
        <dbReference type="EMBL" id="KAF2194937.1"/>
    </source>
</evidence>
<evidence type="ECO:0000256" key="9">
    <source>
        <dbReference type="SAM" id="MobiDB-lite"/>
    </source>
</evidence>
<evidence type="ECO:0000256" key="5">
    <source>
        <dbReference type="ARBA" id="ARBA00022737"/>
    </source>
</evidence>
<dbReference type="PROSITE" id="PS51873">
    <property type="entry name" value="TRIAD"/>
    <property type="match status" value="1"/>
</dbReference>
<evidence type="ECO:0000256" key="3">
    <source>
        <dbReference type="ARBA" id="ARBA00022679"/>
    </source>
</evidence>
<dbReference type="OrthoDB" id="10009520at2759"/>
<dbReference type="PANTHER" id="PTHR11685">
    <property type="entry name" value="RBR FAMILY RING FINGER AND IBR DOMAIN-CONTAINING"/>
    <property type="match status" value="1"/>
</dbReference>
<dbReference type="Pfam" id="PF26200">
    <property type="entry name" value="Rcat_RNF216"/>
    <property type="match status" value="1"/>
</dbReference>
<gene>
    <name evidence="11" type="ORF">K469DRAFT_743654</name>
</gene>
<dbReference type="AlphaFoldDB" id="A0A6A6ES20"/>
<proteinExistence type="predicted"/>
<dbReference type="InterPro" id="IPR044066">
    <property type="entry name" value="TRIAD_supradom"/>
</dbReference>
<dbReference type="Gene3D" id="1.20.120.1750">
    <property type="match status" value="1"/>
</dbReference>
<feature type="compositionally biased region" description="Pro residues" evidence="9">
    <location>
        <begin position="136"/>
        <end position="158"/>
    </location>
</feature>
<keyword evidence="7" id="KW-0833">Ubl conjugation pathway</keyword>
<evidence type="ECO:0000256" key="4">
    <source>
        <dbReference type="ARBA" id="ARBA00022723"/>
    </source>
</evidence>
<keyword evidence="6" id="KW-0863">Zinc-finger</keyword>
<evidence type="ECO:0000313" key="12">
    <source>
        <dbReference type="Proteomes" id="UP000800200"/>
    </source>
</evidence>
<dbReference type="InterPro" id="IPR002867">
    <property type="entry name" value="IBR_dom"/>
</dbReference>
<feature type="compositionally biased region" description="Polar residues" evidence="9">
    <location>
        <begin position="55"/>
        <end position="66"/>
    </location>
</feature>
<dbReference type="GO" id="GO:0008270">
    <property type="term" value="F:zinc ion binding"/>
    <property type="evidence" value="ECO:0007669"/>
    <property type="project" value="UniProtKB-KW"/>
</dbReference>
<feature type="region of interest" description="Disordered" evidence="9">
    <location>
        <begin position="1"/>
        <end position="158"/>
    </location>
</feature>
<feature type="region of interest" description="Disordered" evidence="9">
    <location>
        <begin position="419"/>
        <end position="451"/>
    </location>
</feature>
<evidence type="ECO:0000256" key="6">
    <source>
        <dbReference type="ARBA" id="ARBA00022771"/>
    </source>
</evidence>
<dbReference type="GO" id="GO:0016567">
    <property type="term" value="P:protein ubiquitination"/>
    <property type="evidence" value="ECO:0007669"/>
    <property type="project" value="InterPro"/>
</dbReference>
<dbReference type="EMBL" id="ML994610">
    <property type="protein sequence ID" value="KAF2194937.1"/>
    <property type="molecule type" value="Genomic_DNA"/>
</dbReference>
<feature type="domain" description="RING-type" evidence="10">
    <location>
        <begin position="164"/>
        <end position="382"/>
    </location>
</feature>
<feature type="region of interest" description="Disordered" evidence="9">
    <location>
        <begin position="382"/>
        <end position="407"/>
    </location>
</feature>
<evidence type="ECO:0000256" key="2">
    <source>
        <dbReference type="ARBA" id="ARBA00012251"/>
    </source>
</evidence>
<evidence type="ECO:0000256" key="8">
    <source>
        <dbReference type="ARBA" id="ARBA00022833"/>
    </source>
</evidence>
<keyword evidence="4" id="KW-0479">Metal-binding</keyword>
<feature type="compositionally biased region" description="Acidic residues" evidence="9">
    <location>
        <begin position="382"/>
        <end position="397"/>
    </location>
</feature>
<dbReference type="Proteomes" id="UP000800200">
    <property type="component" value="Unassembled WGS sequence"/>
</dbReference>
<organism evidence="11 12">
    <name type="scientific">Zopfia rhizophila CBS 207.26</name>
    <dbReference type="NCBI Taxonomy" id="1314779"/>
    <lineage>
        <taxon>Eukaryota</taxon>
        <taxon>Fungi</taxon>
        <taxon>Dikarya</taxon>
        <taxon>Ascomycota</taxon>
        <taxon>Pezizomycotina</taxon>
        <taxon>Dothideomycetes</taxon>
        <taxon>Dothideomycetes incertae sedis</taxon>
        <taxon>Zopfiaceae</taxon>
        <taxon>Zopfia</taxon>
    </lineage>
</organism>
<feature type="compositionally biased region" description="Polar residues" evidence="9">
    <location>
        <begin position="75"/>
        <end position="96"/>
    </location>
</feature>
<sequence length="699" mass="75984">MGSRISKAVRQPHEADRSVAASSSQHHGKGPCQDKPLLPLITTEPSFRVDALMTAATSAHEQQPPVSDNDEAMDTQPQPLSWGAQSQAQLSNSISATGWPATSVPSDQHGHDGLGASVQQSQAPEPAPEVSQNQPLPTPPRVLPPPPPAEPLAPLPPPAPPVDPKISCITCCEEFSTDKEHSAILRPCRNCESTYCSQCVKDMFIKACREPSRMPPRCCNMLQLHVAIPYLTKAEAAEYRQKYEEWSTPNPFYCPVPSCSVFISPRLLPSTETSKKGKQRVDSVVGTPQPPVVACPECRTDICVKCRQLSHTTTVCNELAFGDDNETAALLKSWGYKRCPKCGNGVRRMLGCNHMQCLCGAAWCWVCQQPMDECGGNCYEDEDEDDEVNDDDEDEPETQNTDAPVVAVSDAGIAETIGEPSTQPEVESPPVAPTPSQPVLRPRNLDAGSPSYWESQGLDFGNEPAEDAPDRTWQCYHDFHTAKVSFEESIRNASTATGMECSRCWSHVHPEINLPGKVKAPGTKMVAGVGRERGHGHRGRWLGRAGRARGQLMRGDAAIGVAFSQSFGGVGEPMEGVEPTGNGTEESRVIDTYGRSITMADSSTVRPRRSSFSGLANVQPWTSINQPSELYSSSVPHDSHSRNYLSINLDGVADNMASTSPFSFAHECRWCGMLVCDTCRDTLLTAQKKSEELDEEVKG</sequence>
<evidence type="ECO:0000259" key="10">
    <source>
        <dbReference type="PROSITE" id="PS51873"/>
    </source>
</evidence>